<evidence type="ECO:0000256" key="6">
    <source>
        <dbReference type="ARBA" id="ARBA00022737"/>
    </source>
</evidence>
<keyword evidence="5" id="KW-0732">Signal</keyword>
<keyword evidence="10" id="KW-0325">Glycoprotein</keyword>
<keyword evidence="3" id="KW-0245">EGF-like domain</keyword>
<name>A0AAU9U4F2_EUPED</name>
<dbReference type="EMBL" id="CAKOGL010000013">
    <property type="protein sequence ID" value="CAH2093779.1"/>
    <property type="molecule type" value="Genomic_DNA"/>
</dbReference>
<keyword evidence="13" id="KW-1185">Reference proteome</keyword>
<dbReference type="Pfam" id="PF23105">
    <property type="entry name" value="EGF_integrin"/>
    <property type="match status" value="1"/>
</dbReference>
<evidence type="ECO:0000259" key="11">
    <source>
        <dbReference type="Pfam" id="PF23105"/>
    </source>
</evidence>
<keyword evidence="9" id="KW-1015">Disulfide bond</keyword>
<dbReference type="GO" id="GO:0005886">
    <property type="term" value="C:plasma membrane"/>
    <property type="evidence" value="ECO:0007669"/>
    <property type="project" value="UniProtKB-SubCell"/>
</dbReference>
<evidence type="ECO:0000256" key="3">
    <source>
        <dbReference type="ARBA" id="ARBA00022536"/>
    </source>
</evidence>
<evidence type="ECO:0000256" key="7">
    <source>
        <dbReference type="ARBA" id="ARBA00022989"/>
    </source>
</evidence>
<keyword evidence="8" id="KW-0472">Membrane</keyword>
<dbReference type="PROSITE" id="PS00243">
    <property type="entry name" value="I_EGF_1"/>
    <property type="match status" value="1"/>
</dbReference>
<reference evidence="12" key="1">
    <citation type="submission" date="2022-03" db="EMBL/GenBank/DDBJ databases">
        <authorList>
            <person name="Tunstrom K."/>
        </authorList>
    </citation>
    <scope>NUCLEOTIDE SEQUENCE</scope>
</reference>
<evidence type="ECO:0000313" key="12">
    <source>
        <dbReference type="EMBL" id="CAH2093779.1"/>
    </source>
</evidence>
<dbReference type="FunFam" id="2.10.25.10:FF:000076">
    <property type="entry name" value="Integrin beta"/>
    <property type="match status" value="1"/>
</dbReference>
<evidence type="ECO:0000256" key="2">
    <source>
        <dbReference type="ARBA" id="ARBA00022475"/>
    </source>
</evidence>
<dbReference type="InterPro" id="IPR057243">
    <property type="entry name" value="Integrin_I-EGF_CS"/>
</dbReference>
<evidence type="ECO:0000256" key="1">
    <source>
        <dbReference type="ARBA" id="ARBA00004251"/>
    </source>
</evidence>
<protein>
    <recommendedName>
        <fullName evidence="11">Integrin beta epidermal growth factor-like domain-containing protein</fullName>
    </recommendedName>
</protein>
<dbReference type="Gene3D" id="2.10.25.10">
    <property type="entry name" value="Laminin"/>
    <property type="match status" value="1"/>
</dbReference>
<comment type="caution">
    <text evidence="12">The sequence shown here is derived from an EMBL/GenBank/DDBJ whole genome shotgun (WGS) entry which is preliminary data.</text>
</comment>
<comment type="subcellular location">
    <subcellularLocation>
        <location evidence="1">Cell membrane</location>
        <topology evidence="1">Single-pass type I membrane protein</topology>
    </subcellularLocation>
</comment>
<keyword evidence="4" id="KW-0812">Transmembrane</keyword>
<evidence type="ECO:0000256" key="4">
    <source>
        <dbReference type="ARBA" id="ARBA00022692"/>
    </source>
</evidence>
<keyword evidence="7" id="KW-1133">Transmembrane helix</keyword>
<evidence type="ECO:0000256" key="9">
    <source>
        <dbReference type="ARBA" id="ARBA00023157"/>
    </source>
</evidence>
<gene>
    <name evidence="12" type="ORF">EEDITHA_LOCUS9410</name>
</gene>
<evidence type="ECO:0000256" key="8">
    <source>
        <dbReference type="ARBA" id="ARBA00023136"/>
    </source>
</evidence>
<dbReference type="InterPro" id="IPR057073">
    <property type="entry name" value="EGF_integrin_2"/>
</dbReference>
<proteinExistence type="predicted"/>
<sequence>MKLYNCVKIISICLYFVSEIAIASRLNIISVNEQAICNIKKTCLECLRLSHCSWCPTERKCFSEQFQEFKNYCEKEKIRYPNYEMSSEDNAACACVGGKLENKCRPPDGPPSTPECSGRGSCICGRCFCNANPDPAHPSKAIMGEYCEYDNFSCDDPKCNEGPYSIYEMVANEQARYAEIERQ</sequence>
<accession>A0AAU9U4F2</accession>
<evidence type="ECO:0000313" key="13">
    <source>
        <dbReference type="Proteomes" id="UP001153954"/>
    </source>
</evidence>
<evidence type="ECO:0000256" key="10">
    <source>
        <dbReference type="ARBA" id="ARBA00023180"/>
    </source>
</evidence>
<keyword evidence="6" id="KW-0677">Repeat</keyword>
<organism evidence="12 13">
    <name type="scientific">Euphydryas editha</name>
    <name type="common">Edith's checkerspot</name>
    <dbReference type="NCBI Taxonomy" id="104508"/>
    <lineage>
        <taxon>Eukaryota</taxon>
        <taxon>Metazoa</taxon>
        <taxon>Ecdysozoa</taxon>
        <taxon>Arthropoda</taxon>
        <taxon>Hexapoda</taxon>
        <taxon>Insecta</taxon>
        <taxon>Pterygota</taxon>
        <taxon>Neoptera</taxon>
        <taxon>Endopterygota</taxon>
        <taxon>Lepidoptera</taxon>
        <taxon>Glossata</taxon>
        <taxon>Ditrysia</taxon>
        <taxon>Papilionoidea</taxon>
        <taxon>Nymphalidae</taxon>
        <taxon>Nymphalinae</taxon>
        <taxon>Euphydryas</taxon>
    </lineage>
</organism>
<dbReference type="AlphaFoldDB" id="A0AAU9U4F2"/>
<feature type="domain" description="Integrin beta epidermal growth factor-like" evidence="11">
    <location>
        <begin position="100"/>
        <end position="148"/>
    </location>
</feature>
<keyword evidence="2" id="KW-1003">Cell membrane</keyword>
<dbReference type="Proteomes" id="UP001153954">
    <property type="component" value="Unassembled WGS sequence"/>
</dbReference>
<evidence type="ECO:0000256" key="5">
    <source>
        <dbReference type="ARBA" id="ARBA00022729"/>
    </source>
</evidence>